<evidence type="ECO:0000313" key="3">
    <source>
        <dbReference type="EMBL" id="BCL60896.1"/>
    </source>
</evidence>
<dbReference type="Pfam" id="PF13439">
    <property type="entry name" value="Glyco_transf_4"/>
    <property type="match status" value="1"/>
</dbReference>
<name>A0A8D5FT28_9BACT</name>
<evidence type="ECO:0000313" key="4">
    <source>
        <dbReference type="Proteomes" id="UP000826725"/>
    </source>
</evidence>
<proteinExistence type="predicted"/>
<keyword evidence="3" id="KW-0808">Transferase</keyword>
<protein>
    <submittedName>
        <fullName evidence="3">Glycosyl transferase</fullName>
    </submittedName>
</protein>
<dbReference type="CDD" id="cd03819">
    <property type="entry name" value="GT4_WavL-like"/>
    <property type="match status" value="1"/>
</dbReference>
<accession>A0A8D5FT28</accession>
<feature type="domain" description="Glycosyltransferase subfamily 4-like N-terminal" evidence="2">
    <location>
        <begin position="30"/>
        <end position="129"/>
    </location>
</feature>
<dbReference type="AlphaFoldDB" id="A0A8D5FT28"/>
<dbReference type="PANTHER" id="PTHR12526">
    <property type="entry name" value="GLYCOSYLTRANSFERASE"/>
    <property type="match status" value="1"/>
</dbReference>
<evidence type="ECO:0000259" key="1">
    <source>
        <dbReference type="Pfam" id="PF00534"/>
    </source>
</evidence>
<keyword evidence="4" id="KW-1185">Reference proteome</keyword>
<dbReference type="Pfam" id="PF00534">
    <property type="entry name" value="Glycos_transf_1"/>
    <property type="match status" value="1"/>
</dbReference>
<dbReference type="PANTHER" id="PTHR12526:SF627">
    <property type="entry name" value="D-RHAMNOSYLTRANSFERASE WBPZ"/>
    <property type="match status" value="1"/>
</dbReference>
<dbReference type="RefSeq" id="WP_228856976.1">
    <property type="nucleotide sequence ID" value="NZ_AP024086.1"/>
</dbReference>
<organism evidence="3 4">
    <name type="scientific">Desulfomarina profundi</name>
    <dbReference type="NCBI Taxonomy" id="2772557"/>
    <lineage>
        <taxon>Bacteria</taxon>
        <taxon>Pseudomonadati</taxon>
        <taxon>Thermodesulfobacteriota</taxon>
        <taxon>Desulfobulbia</taxon>
        <taxon>Desulfobulbales</taxon>
        <taxon>Desulfobulbaceae</taxon>
        <taxon>Desulfomarina</taxon>
    </lineage>
</organism>
<sequence length="351" mass="39575">MLSAGGRLVEELEKDGSEHITKKIGSKTPSAFFHILPLRKLLMEKHVDVLHLRSRMPAWIGYLAWKSIPKRKRPVLVTTFHGFYSVNAYSAIMTKGEGVIAISRSIKEHIFNNYGRRKRVRLIFRGVDSKYFDPRRVSGARVKELEEKWQLDRNKKILMLPGRLTRLKGQEVFLNSLRYVKNRNYQAVLVGDTLGNPGYTEELNKLLSENNLQGKASLVGHCSDMPAAFMLADIVLSTSSLEPEAFGRTTVEAMAMGKPVIATAHGGSLETVVHGENGWLVKPSDAKDLGRAINKALAMEREELNLMGEKGKKRVTKRFTAQAMCEETEAFYFELLVATGNRTGNKRQWIE</sequence>
<feature type="domain" description="Glycosyl transferase family 1" evidence="1">
    <location>
        <begin position="144"/>
        <end position="314"/>
    </location>
</feature>
<reference evidence="3" key="1">
    <citation type="submission" date="2020-09" db="EMBL/GenBank/DDBJ databases">
        <title>Desulfogranum mesoprofundum gen. nov., sp. nov., a novel mesophilic, sulfate-reducing chemolithoautotroph isolated from a deep-sea hydrothermal vent chimney in the Suiyo Seamount.</title>
        <authorList>
            <person name="Hashimoto Y."/>
            <person name="Nakagawa S."/>
        </authorList>
    </citation>
    <scope>NUCLEOTIDE SEQUENCE</scope>
    <source>
        <strain evidence="3">KT2</strain>
    </source>
</reference>
<dbReference type="Proteomes" id="UP000826725">
    <property type="component" value="Chromosome"/>
</dbReference>
<dbReference type="KEGG" id="dbk:DGMP_15890"/>
<dbReference type="InterPro" id="IPR001296">
    <property type="entry name" value="Glyco_trans_1"/>
</dbReference>
<dbReference type="InterPro" id="IPR028098">
    <property type="entry name" value="Glyco_trans_4-like_N"/>
</dbReference>
<gene>
    <name evidence="3" type="ORF">DGMP_15890</name>
</gene>
<dbReference type="EMBL" id="AP024086">
    <property type="protein sequence ID" value="BCL60896.1"/>
    <property type="molecule type" value="Genomic_DNA"/>
</dbReference>
<evidence type="ECO:0000259" key="2">
    <source>
        <dbReference type="Pfam" id="PF13439"/>
    </source>
</evidence>
<dbReference type="GO" id="GO:0016757">
    <property type="term" value="F:glycosyltransferase activity"/>
    <property type="evidence" value="ECO:0007669"/>
    <property type="project" value="InterPro"/>
</dbReference>